<accession>A0ABQ7QJV9</accession>
<evidence type="ECO:0000313" key="2">
    <source>
        <dbReference type="Proteomes" id="UP000823941"/>
    </source>
</evidence>
<protein>
    <submittedName>
        <fullName evidence="1">Uncharacterized protein</fullName>
    </submittedName>
</protein>
<sequence>MVIALVVRNWFLASTAEEPSSNLKGILSSEWSDHCRFSFDVDVTSIMQSFKKTESLDFTMACLKNSVSSFLQYCLYDR</sequence>
<proteinExistence type="predicted"/>
<organism evidence="1 2">
    <name type="scientific">Plutella xylostella</name>
    <name type="common">Diamondback moth</name>
    <name type="synonym">Plutella maculipennis</name>
    <dbReference type="NCBI Taxonomy" id="51655"/>
    <lineage>
        <taxon>Eukaryota</taxon>
        <taxon>Metazoa</taxon>
        <taxon>Ecdysozoa</taxon>
        <taxon>Arthropoda</taxon>
        <taxon>Hexapoda</taxon>
        <taxon>Insecta</taxon>
        <taxon>Pterygota</taxon>
        <taxon>Neoptera</taxon>
        <taxon>Endopterygota</taxon>
        <taxon>Lepidoptera</taxon>
        <taxon>Glossata</taxon>
        <taxon>Ditrysia</taxon>
        <taxon>Yponomeutoidea</taxon>
        <taxon>Plutellidae</taxon>
        <taxon>Plutella</taxon>
    </lineage>
</organism>
<reference evidence="1 2" key="1">
    <citation type="submission" date="2021-06" db="EMBL/GenBank/DDBJ databases">
        <title>A haploid diamondback moth (Plutella xylostella L.) genome assembly resolves 31 chromosomes and identifies a diamide resistance mutation.</title>
        <authorList>
            <person name="Ward C.M."/>
            <person name="Perry K.D."/>
            <person name="Baker G."/>
            <person name="Powis K."/>
            <person name="Heckel D.G."/>
            <person name="Baxter S.W."/>
        </authorList>
    </citation>
    <scope>NUCLEOTIDE SEQUENCE [LARGE SCALE GENOMIC DNA]</scope>
    <source>
        <strain evidence="1 2">LV</strain>
        <tissue evidence="1">Single pupa</tissue>
    </source>
</reference>
<evidence type="ECO:0000313" key="1">
    <source>
        <dbReference type="EMBL" id="KAG7305476.1"/>
    </source>
</evidence>
<dbReference type="Proteomes" id="UP000823941">
    <property type="component" value="Chromosome 13"/>
</dbReference>
<dbReference type="EMBL" id="JAHIBW010000013">
    <property type="protein sequence ID" value="KAG7305476.1"/>
    <property type="molecule type" value="Genomic_DNA"/>
</dbReference>
<name>A0ABQ7QJV9_PLUXY</name>
<comment type="caution">
    <text evidence="1">The sequence shown here is derived from an EMBL/GenBank/DDBJ whole genome shotgun (WGS) entry which is preliminary data.</text>
</comment>
<keyword evidence="2" id="KW-1185">Reference proteome</keyword>
<gene>
    <name evidence="1" type="ORF">JYU34_009544</name>
</gene>